<reference evidence="8 9" key="1">
    <citation type="submission" date="2014-12" db="EMBL/GenBank/DDBJ databases">
        <title>Draft Genome Sequence of Pseudoalteromonas luteoviolacea HI1.</title>
        <authorList>
            <person name="Asahina A.Y."/>
            <person name="Hadfield M.G."/>
        </authorList>
    </citation>
    <scope>NUCLEOTIDE SEQUENCE [LARGE SCALE GENOMIC DNA]</scope>
    <source>
        <strain evidence="8 9">HI1</strain>
    </source>
</reference>
<gene>
    <name evidence="8" type="ORF">JF50_20860</name>
</gene>
<feature type="coiled-coil region" evidence="5">
    <location>
        <begin position="75"/>
        <end position="109"/>
    </location>
</feature>
<dbReference type="FunFam" id="1.10.287.950:FF:000001">
    <property type="entry name" value="Methyl-accepting chemotaxis sensory transducer"/>
    <property type="match status" value="1"/>
</dbReference>
<evidence type="ECO:0000313" key="9">
    <source>
        <dbReference type="Proteomes" id="UP000031327"/>
    </source>
</evidence>
<dbReference type="PROSITE" id="PS50111">
    <property type="entry name" value="CHEMOTAXIS_TRANSDUC_2"/>
    <property type="match status" value="1"/>
</dbReference>
<evidence type="ECO:0000256" key="2">
    <source>
        <dbReference type="ARBA" id="ARBA00023224"/>
    </source>
</evidence>
<evidence type="ECO:0000259" key="7">
    <source>
        <dbReference type="PROSITE" id="PS50111"/>
    </source>
</evidence>
<dbReference type="GO" id="GO:0007165">
    <property type="term" value="P:signal transduction"/>
    <property type="evidence" value="ECO:0007669"/>
    <property type="project" value="UniProtKB-KW"/>
</dbReference>
<comment type="subcellular location">
    <subcellularLocation>
        <location evidence="1">Membrane</location>
    </subcellularLocation>
</comment>
<dbReference type="Proteomes" id="UP000031327">
    <property type="component" value="Unassembled WGS sequence"/>
</dbReference>
<dbReference type="InterPro" id="IPR024478">
    <property type="entry name" value="HlyB_4HB_MCP"/>
</dbReference>
<dbReference type="AlphaFoldDB" id="A0A0C1MLG7"/>
<dbReference type="SMART" id="SM00283">
    <property type="entry name" value="MA"/>
    <property type="match status" value="1"/>
</dbReference>
<keyword evidence="6" id="KW-0812">Transmembrane</keyword>
<dbReference type="GO" id="GO:0016020">
    <property type="term" value="C:membrane"/>
    <property type="evidence" value="ECO:0007669"/>
    <property type="project" value="UniProtKB-SubCell"/>
</dbReference>
<name>A0A0C1MLG7_9GAMM</name>
<dbReference type="EMBL" id="JWIC01000009">
    <property type="protein sequence ID" value="KID55318.1"/>
    <property type="molecule type" value="Genomic_DNA"/>
</dbReference>
<feature type="transmembrane region" description="Helical" evidence="6">
    <location>
        <begin position="12"/>
        <end position="32"/>
    </location>
</feature>
<keyword evidence="6" id="KW-0472">Membrane</keyword>
<proteinExistence type="inferred from homology"/>
<sequence>MNFLAGLTIRQRLSVGYGAILCLMIILTGIGIKDVNFIDDTLAQMTDVNSVKQRYAINFRGSVHDTAIAIRDVAIARSDNELRQFEREIAELERFYIEAENSMAQMKSKGVPFNDNERRILKSIEDIKVTTRPLVATIIEKKRAGENVDEAVLEQARPAFMTWLARINEFIDYQEEANQIATPEARAVAGGFGQFMIGATLLAIAVSVFIGLMIAKSIREALGGEVRQAEKALSAISQGDLTQSMSTDYPNSMLSKLFDMKLQLTEIVSKIVGGSADLAEQAKVVSSGSDDIYAAAQQQASLTQQTVVRLDHLRSSIDHVSELTAKTEENSESTVEFADKGRDAIAASAAEIVRIAETVNGTVAQIKKLEANTEQIGGIANVISGISEQTNLLALNAAIEAARAGESGRGFAVVADEVRQLAKRTGEATAQIEAMIGEIQKETSASVEAMEQTQPQVENGKALIQEATELLQSIDAQASDSLQRVREVVQASADQVGAISEVSEAMNSIASMSDNAIEVTETNRDATQKLDALSAGMRSAISFFKVR</sequence>
<dbReference type="PRINTS" id="PR00260">
    <property type="entry name" value="CHEMTRNSDUCR"/>
</dbReference>
<protein>
    <submittedName>
        <fullName evidence="8">Chemotaxis protein</fullName>
    </submittedName>
</protein>
<evidence type="ECO:0000256" key="4">
    <source>
        <dbReference type="PROSITE-ProRule" id="PRU00284"/>
    </source>
</evidence>
<dbReference type="Pfam" id="PF00015">
    <property type="entry name" value="MCPsignal"/>
    <property type="match status" value="1"/>
</dbReference>
<dbReference type="InterPro" id="IPR004090">
    <property type="entry name" value="Chemotax_Me-accpt_rcpt"/>
</dbReference>
<organism evidence="8 9">
    <name type="scientific">Pseudoalteromonas luteoviolacea</name>
    <dbReference type="NCBI Taxonomy" id="43657"/>
    <lineage>
        <taxon>Bacteria</taxon>
        <taxon>Pseudomonadati</taxon>
        <taxon>Pseudomonadota</taxon>
        <taxon>Gammaproteobacteria</taxon>
        <taxon>Alteromonadales</taxon>
        <taxon>Pseudoalteromonadaceae</taxon>
        <taxon>Pseudoalteromonas</taxon>
    </lineage>
</organism>
<dbReference type="SUPFAM" id="SSF58104">
    <property type="entry name" value="Methyl-accepting chemotaxis protein (MCP) signaling domain"/>
    <property type="match status" value="1"/>
</dbReference>
<dbReference type="Gene3D" id="1.10.287.950">
    <property type="entry name" value="Methyl-accepting chemotaxis protein"/>
    <property type="match status" value="1"/>
</dbReference>
<keyword evidence="6" id="KW-1133">Transmembrane helix</keyword>
<dbReference type="Pfam" id="PF12729">
    <property type="entry name" value="4HB_MCP_1"/>
    <property type="match status" value="1"/>
</dbReference>
<feature type="domain" description="Methyl-accepting transducer" evidence="7">
    <location>
        <begin position="274"/>
        <end position="510"/>
    </location>
</feature>
<dbReference type="RefSeq" id="WP_039611308.1">
    <property type="nucleotide sequence ID" value="NZ_JWIC01000009.1"/>
</dbReference>
<accession>A0A0C1MLG7</accession>
<comment type="similarity">
    <text evidence="3">Belongs to the methyl-accepting chemotaxis (MCP) protein family.</text>
</comment>
<evidence type="ECO:0000313" key="8">
    <source>
        <dbReference type="EMBL" id="KID55318.1"/>
    </source>
</evidence>
<dbReference type="GO" id="GO:0006935">
    <property type="term" value="P:chemotaxis"/>
    <property type="evidence" value="ECO:0007669"/>
    <property type="project" value="InterPro"/>
</dbReference>
<dbReference type="GO" id="GO:0004888">
    <property type="term" value="F:transmembrane signaling receptor activity"/>
    <property type="evidence" value="ECO:0007669"/>
    <property type="project" value="InterPro"/>
</dbReference>
<feature type="transmembrane region" description="Helical" evidence="6">
    <location>
        <begin position="195"/>
        <end position="215"/>
    </location>
</feature>
<dbReference type="PANTHER" id="PTHR32089">
    <property type="entry name" value="METHYL-ACCEPTING CHEMOTAXIS PROTEIN MCPB"/>
    <property type="match status" value="1"/>
</dbReference>
<dbReference type="PANTHER" id="PTHR32089:SF112">
    <property type="entry name" value="LYSOZYME-LIKE PROTEIN-RELATED"/>
    <property type="match status" value="1"/>
</dbReference>
<evidence type="ECO:0000256" key="1">
    <source>
        <dbReference type="ARBA" id="ARBA00004370"/>
    </source>
</evidence>
<dbReference type="OrthoDB" id="2489132at2"/>
<evidence type="ECO:0000256" key="6">
    <source>
        <dbReference type="SAM" id="Phobius"/>
    </source>
</evidence>
<dbReference type="CDD" id="cd11386">
    <property type="entry name" value="MCP_signal"/>
    <property type="match status" value="1"/>
</dbReference>
<comment type="caution">
    <text evidence="8">The sequence shown here is derived from an EMBL/GenBank/DDBJ whole genome shotgun (WGS) entry which is preliminary data.</text>
</comment>
<evidence type="ECO:0000256" key="5">
    <source>
        <dbReference type="SAM" id="Coils"/>
    </source>
</evidence>
<keyword evidence="5" id="KW-0175">Coiled coil</keyword>
<keyword evidence="2 4" id="KW-0807">Transducer</keyword>
<evidence type="ECO:0000256" key="3">
    <source>
        <dbReference type="ARBA" id="ARBA00029447"/>
    </source>
</evidence>
<dbReference type="InterPro" id="IPR004089">
    <property type="entry name" value="MCPsignal_dom"/>
</dbReference>